<accession>A0A0G1RFX6</accession>
<evidence type="ECO:0000313" key="2">
    <source>
        <dbReference type="Proteomes" id="UP000034607"/>
    </source>
</evidence>
<dbReference type="EMBL" id="LCNM01000011">
    <property type="protein sequence ID" value="KKU56204.1"/>
    <property type="molecule type" value="Genomic_DNA"/>
</dbReference>
<gene>
    <name evidence="1" type="ORF">UX78_C0011G0011</name>
</gene>
<dbReference type="AlphaFoldDB" id="A0A0G1RFX6"/>
<organism evidence="1 2">
    <name type="scientific">Candidatus Amesbacteria bacterium GW2011_GWA2_47_11</name>
    <dbReference type="NCBI Taxonomy" id="1618357"/>
    <lineage>
        <taxon>Bacteria</taxon>
        <taxon>Candidatus Amesiibacteriota</taxon>
    </lineage>
</organism>
<comment type="caution">
    <text evidence="1">The sequence shown here is derived from an EMBL/GenBank/DDBJ whole genome shotgun (WGS) entry which is preliminary data.</text>
</comment>
<protein>
    <submittedName>
        <fullName evidence="1">Uncharacterized protein</fullName>
    </submittedName>
</protein>
<dbReference type="Proteomes" id="UP000034607">
    <property type="component" value="Unassembled WGS sequence"/>
</dbReference>
<name>A0A0G1RFX6_9BACT</name>
<sequence length="67" mass="7696">MERSKVINCGEGQGFGRGKLEIGGVFWCDYFRNDVRLVIKVQGGKRVWECREGRCGQWFVPEGETLK</sequence>
<evidence type="ECO:0000313" key="1">
    <source>
        <dbReference type="EMBL" id="KKU56204.1"/>
    </source>
</evidence>
<reference evidence="1 2" key="1">
    <citation type="journal article" date="2015" name="Nature">
        <title>rRNA introns, odd ribosomes, and small enigmatic genomes across a large radiation of phyla.</title>
        <authorList>
            <person name="Brown C.T."/>
            <person name="Hug L.A."/>
            <person name="Thomas B.C."/>
            <person name="Sharon I."/>
            <person name="Castelle C.J."/>
            <person name="Singh A."/>
            <person name="Wilkins M.J."/>
            <person name="Williams K.H."/>
            <person name="Banfield J.F."/>
        </authorList>
    </citation>
    <scope>NUCLEOTIDE SEQUENCE [LARGE SCALE GENOMIC DNA]</scope>
</reference>
<proteinExistence type="predicted"/>